<feature type="region of interest" description="Disordered" evidence="1">
    <location>
        <begin position="1"/>
        <end position="24"/>
    </location>
</feature>
<reference evidence="2" key="1">
    <citation type="submission" date="2021-09" db="EMBL/GenBank/DDBJ databases">
        <authorList>
            <person name="Martin H S."/>
        </authorList>
    </citation>
    <scope>NUCLEOTIDE SEQUENCE</scope>
</reference>
<sequence length="113" mass="12981">MEPGRMNPQVATTVSTQHRPHLGSNYLQTTVKNKHSQQSVRRVGDQPGADRRHLNIIIIYVVDCNNVVSGYRRSRGNIYSGTRRRFRGVMRETGTDNVDRGRLHEDVTHKHFS</sequence>
<evidence type="ECO:0000313" key="3">
    <source>
        <dbReference type="Proteomes" id="UP000789524"/>
    </source>
</evidence>
<feature type="region of interest" description="Disordered" evidence="1">
    <location>
        <begin position="92"/>
        <end position="113"/>
    </location>
</feature>
<protein>
    <submittedName>
        <fullName evidence="2">(African queen) hypothetical protein</fullName>
    </submittedName>
</protein>
<dbReference type="EMBL" id="CAKASE010000054">
    <property type="protein sequence ID" value="CAG9565809.1"/>
    <property type="molecule type" value="Genomic_DNA"/>
</dbReference>
<comment type="caution">
    <text evidence="2">The sequence shown here is derived from an EMBL/GenBank/DDBJ whole genome shotgun (WGS) entry which is preliminary data.</text>
</comment>
<proteinExistence type="predicted"/>
<keyword evidence="3" id="KW-1185">Reference proteome</keyword>
<organism evidence="2 3">
    <name type="scientific">Danaus chrysippus</name>
    <name type="common">African queen</name>
    <dbReference type="NCBI Taxonomy" id="151541"/>
    <lineage>
        <taxon>Eukaryota</taxon>
        <taxon>Metazoa</taxon>
        <taxon>Ecdysozoa</taxon>
        <taxon>Arthropoda</taxon>
        <taxon>Hexapoda</taxon>
        <taxon>Insecta</taxon>
        <taxon>Pterygota</taxon>
        <taxon>Neoptera</taxon>
        <taxon>Endopterygota</taxon>
        <taxon>Lepidoptera</taxon>
        <taxon>Glossata</taxon>
        <taxon>Ditrysia</taxon>
        <taxon>Papilionoidea</taxon>
        <taxon>Nymphalidae</taxon>
        <taxon>Danainae</taxon>
        <taxon>Danaini</taxon>
        <taxon>Danaina</taxon>
        <taxon>Danaus</taxon>
        <taxon>Anosia</taxon>
    </lineage>
</organism>
<dbReference type="Proteomes" id="UP000789524">
    <property type="component" value="Unassembled WGS sequence"/>
</dbReference>
<dbReference type="AlphaFoldDB" id="A0A8J2W359"/>
<evidence type="ECO:0000313" key="2">
    <source>
        <dbReference type="EMBL" id="CAG9565809.1"/>
    </source>
</evidence>
<gene>
    <name evidence="2" type="ORF">DCHRY22_LOCUS6576</name>
</gene>
<evidence type="ECO:0000256" key="1">
    <source>
        <dbReference type="SAM" id="MobiDB-lite"/>
    </source>
</evidence>
<accession>A0A8J2W359</accession>
<name>A0A8J2W359_9NEOP</name>